<proteinExistence type="predicted"/>
<dbReference type="SUPFAM" id="SSF53686">
    <property type="entry name" value="Tryptophan synthase beta subunit-like PLP-dependent enzymes"/>
    <property type="match status" value="1"/>
</dbReference>
<organism evidence="4 5">
    <name type="scientific">Saccharomonospora marina XMU15</name>
    <dbReference type="NCBI Taxonomy" id="882083"/>
    <lineage>
        <taxon>Bacteria</taxon>
        <taxon>Bacillati</taxon>
        <taxon>Actinomycetota</taxon>
        <taxon>Actinomycetes</taxon>
        <taxon>Pseudonocardiales</taxon>
        <taxon>Pseudonocardiaceae</taxon>
        <taxon>Saccharomonospora</taxon>
    </lineage>
</organism>
<dbReference type="Pfam" id="PF00291">
    <property type="entry name" value="PALP"/>
    <property type="match status" value="1"/>
</dbReference>
<dbReference type="InterPro" id="IPR036052">
    <property type="entry name" value="TrpB-like_PALP_sf"/>
</dbReference>
<evidence type="ECO:0000259" key="3">
    <source>
        <dbReference type="Pfam" id="PF00291"/>
    </source>
</evidence>
<dbReference type="OrthoDB" id="4685698at2"/>
<evidence type="ECO:0000256" key="1">
    <source>
        <dbReference type="ARBA" id="ARBA00001933"/>
    </source>
</evidence>
<dbReference type="HOGENOM" id="CLU_021018_1_0_11"/>
<dbReference type="eggNOG" id="COG0031">
    <property type="taxonomic scope" value="Bacteria"/>
</dbReference>
<dbReference type="AlphaFoldDB" id="H5X7R8"/>
<feature type="domain" description="Tryptophan synthase beta chain-like PALP" evidence="3">
    <location>
        <begin position="53"/>
        <end position="284"/>
    </location>
</feature>
<comment type="cofactor">
    <cofactor evidence="1">
        <name>pyridoxal 5'-phosphate</name>
        <dbReference type="ChEBI" id="CHEBI:597326"/>
    </cofactor>
</comment>
<gene>
    <name evidence="4" type="ORF">SacmaDRAFT_3130</name>
</gene>
<dbReference type="RefSeq" id="WP_009154746.1">
    <property type="nucleotide sequence ID" value="NZ_CM001439.1"/>
</dbReference>
<reference evidence="4 5" key="1">
    <citation type="journal article" date="2012" name="Stand. Genomic Sci.">
        <title>Genome sequence of the ocean sediment bacterium Saccharomonospora marina type strain (XMU15(T)).</title>
        <authorList>
            <person name="Klenk H.P."/>
            <person name="Lu M."/>
            <person name="Lucas S."/>
            <person name="Lapidus A."/>
            <person name="Copeland A."/>
            <person name="Pitluck S."/>
            <person name="Goodwin L.A."/>
            <person name="Han C."/>
            <person name="Tapia R."/>
            <person name="Brambilla E.M."/>
            <person name="Potter G."/>
            <person name="Land M."/>
            <person name="Ivanova N."/>
            <person name="Rohde M."/>
            <person name="Goker M."/>
            <person name="Detter J.C."/>
            <person name="Li W.J."/>
            <person name="Kyrpides N.C."/>
            <person name="Woyke T."/>
        </authorList>
    </citation>
    <scope>NUCLEOTIDE SEQUENCE [LARGE SCALE GENOMIC DNA]</scope>
    <source>
        <strain evidence="4 5">XMU15</strain>
    </source>
</reference>
<keyword evidence="5" id="KW-1185">Reference proteome</keyword>
<dbReference type="Gene3D" id="3.40.50.1100">
    <property type="match status" value="2"/>
</dbReference>
<dbReference type="InterPro" id="IPR050214">
    <property type="entry name" value="Cys_Synth/Cystath_Beta-Synth"/>
</dbReference>
<accession>H5X7R8</accession>
<evidence type="ECO:0000313" key="4">
    <source>
        <dbReference type="EMBL" id="EHR51361.1"/>
    </source>
</evidence>
<evidence type="ECO:0000313" key="5">
    <source>
        <dbReference type="Proteomes" id="UP000004926"/>
    </source>
</evidence>
<dbReference type="InterPro" id="IPR001926">
    <property type="entry name" value="TrpB-like_PALP"/>
</dbReference>
<dbReference type="STRING" id="882083.SacmaDRAFT_3130"/>
<dbReference type="EMBL" id="CM001439">
    <property type="protein sequence ID" value="EHR51361.1"/>
    <property type="molecule type" value="Genomic_DNA"/>
</dbReference>
<dbReference type="PANTHER" id="PTHR10314">
    <property type="entry name" value="CYSTATHIONINE BETA-SYNTHASE"/>
    <property type="match status" value="1"/>
</dbReference>
<protein>
    <submittedName>
        <fullName evidence="4">Cysteine synthase</fullName>
    </submittedName>
</protein>
<dbReference type="GO" id="GO:1901605">
    <property type="term" value="P:alpha-amino acid metabolic process"/>
    <property type="evidence" value="ECO:0007669"/>
    <property type="project" value="UniProtKB-ARBA"/>
</dbReference>
<name>H5X7R8_9PSEU</name>
<dbReference type="CDD" id="cd01561">
    <property type="entry name" value="CBS_like"/>
    <property type="match status" value="1"/>
</dbReference>
<evidence type="ECO:0000256" key="2">
    <source>
        <dbReference type="ARBA" id="ARBA00022898"/>
    </source>
</evidence>
<sequence length="364" mass="39269">MTETRSTAQPPCVFPTSTPQVGEVYRSVIEAMELPRIIQLTDNLYAAAFSLMKLLPARYVIDRAEAAGVLAPGTPVIETSSGSFGLGLAMVCRLRGYPLTIVGDSAIDDDLRNRLQLLNARIELVENHGAPGGIQGARLARVAELQREFPDSFVPGQYDNPANPAAYAIVGDLVTRTIGEVDCLVGAVGSGGSTCGLAASLRQRKPSLRLVGVDTHGSIIFGCAEGRRVLRGLGSSIIPGNVEHAAYDEVHWVSPAEAFHATHDLYRENGLFMGPTSGAAFQVASWWARHNPYSKTLMLLPDEGHRYQATVYSSSWLHETGIVPVPNTAGPRLVEHPDEAGDTWSRLIWARRSYESATGREIPA</sequence>
<dbReference type="Proteomes" id="UP000004926">
    <property type="component" value="Chromosome"/>
</dbReference>
<keyword evidence="2" id="KW-0663">Pyridoxal phosphate</keyword>